<dbReference type="EMBL" id="MRCE01000004">
    <property type="protein sequence ID" value="OKH39695.1"/>
    <property type="molecule type" value="Genomic_DNA"/>
</dbReference>
<dbReference type="Proteomes" id="UP000185860">
    <property type="component" value="Unassembled WGS sequence"/>
</dbReference>
<gene>
    <name evidence="1" type="ORF">NIES2119_05410</name>
</gene>
<name>A0A1U7IQS3_9CYAN</name>
<comment type="caution">
    <text evidence="1">The sequence shown here is derived from an EMBL/GenBank/DDBJ whole genome shotgun (WGS) entry which is preliminary data.</text>
</comment>
<sequence length="712" mass="78468">MIFYRTSRLLPKPINQFILISLLVCWLVVFGYSVNAITTGYLTEQGELFQKVLAAAKLTPEDLKLERSDMALWGADKYRSKILDLFFDNPWKISSYTRTISQDFLAAKSDLAFLAASAHRRIDAEGVNPRLNTDLLTKYQQQVKKLGDDALAVSLSQLTGKPADSFKNQQYQALPSQFRSEVAQFLLAIPDMLYYRELGLLRPLTKLQLNADKTYTDLISYVMQTVNQDTPQAKEETPEQILLIESLLDNVDVKFMNTGAILAISATQQLQNQLSQLNLSSLLIDDYIIDTPQGQIIINGKDDRIYPPNDYLLIIDIAGNDTYSSGAANRNIHHGVSVIIDLAGNDQYSSLQGTVPSFGAGIFGYGVLMDMQGNDTYEAEYISQGVGIFGTGILYDAQGQDSYRGIGNLQGSGSFGTGLLIDNQGSDRYSLYRYGQGYGFTKGVGLLLDSEGDDHYIGMEDKYPNGGPFGAEKHVHFAQGAAYGRRADYSDGHSWAGGIGMLIDGTGNDRYECDVYCQGTAYWYSLGLLVDKTGDDYHRSGVYSLGGSPHFAIGIFQDDSGSDRYKVRVSQSLGQGRDWSIGWFEDSAGNDQYLGHHGILGSADVNGIGVFWDKKGDDTYLSFGEPAYGQSSVEGVSGLRELMLTLGLFVDGGGKDNYFLVPEKYNQSKLEEVEIDPQNLLTNPVAGNNRIWCRPSIPRNVKRAYGCGIDAQ</sequence>
<proteinExistence type="predicted"/>
<dbReference type="AlphaFoldDB" id="A0A1U7IQS3"/>
<reference evidence="1 2" key="1">
    <citation type="submission" date="2016-11" db="EMBL/GenBank/DDBJ databases">
        <title>Draft Genome Sequences of Nine Cyanobacterial Strains from Diverse Habitats.</title>
        <authorList>
            <person name="Zhu T."/>
            <person name="Hou S."/>
            <person name="Lu X."/>
            <person name="Hess W.R."/>
        </authorList>
    </citation>
    <scope>NUCLEOTIDE SEQUENCE [LARGE SCALE GENOMIC DNA]</scope>
    <source>
        <strain evidence="1 2">IAM M-71</strain>
    </source>
</reference>
<evidence type="ECO:0000313" key="1">
    <source>
        <dbReference type="EMBL" id="OKH39695.1"/>
    </source>
</evidence>
<dbReference type="OrthoDB" id="580803at2"/>
<protein>
    <submittedName>
        <fullName evidence="1">Uncharacterized protein</fullName>
    </submittedName>
</protein>
<evidence type="ECO:0000313" key="2">
    <source>
        <dbReference type="Proteomes" id="UP000185860"/>
    </source>
</evidence>
<dbReference type="RefSeq" id="WP_073592416.1">
    <property type="nucleotide sequence ID" value="NZ_MRCE01000004.1"/>
</dbReference>
<accession>A0A1U7IQS3</accession>
<dbReference type="STRING" id="454136.NIES2119_05410"/>
<organism evidence="1 2">
    <name type="scientific">[Phormidium ambiguum] IAM M-71</name>
    <dbReference type="NCBI Taxonomy" id="454136"/>
    <lineage>
        <taxon>Bacteria</taxon>
        <taxon>Bacillati</taxon>
        <taxon>Cyanobacteriota</taxon>
        <taxon>Cyanophyceae</taxon>
        <taxon>Oscillatoriophycideae</taxon>
        <taxon>Aerosakkonematales</taxon>
        <taxon>Aerosakkonemataceae</taxon>
        <taxon>Floridanema</taxon>
    </lineage>
</organism>